<keyword evidence="2 7" id="KW-0540">Nuclease</keyword>
<dbReference type="RefSeq" id="WP_087382079.1">
    <property type="nucleotide sequence ID" value="NZ_BAABYK010000001.1"/>
</dbReference>
<keyword evidence="6 7" id="KW-0862">Zinc</keyword>
<proteinExistence type="inferred from homology"/>
<evidence type="ECO:0000256" key="1">
    <source>
        <dbReference type="ARBA" id="ARBA00010875"/>
    </source>
</evidence>
<reference evidence="9" key="3">
    <citation type="submission" date="2023-01" db="EMBL/GenBank/DDBJ databases">
        <title>Human gut microbiome strain richness.</title>
        <authorList>
            <person name="Chen-Liaw A."/>
        </authorList>
    </citation>
    <scope>NUCLEOTIDE SEQUENCE</scope>
    <source>
        <strain evidence="9">RTP21484st1_B7_RTP21484_190118</strain>
    </source>
</reference>
<comment type="subcellular location">
    <subcellularLocation>
        <location evidence="7">Cytoplasm</location>
    </subcellularLocation>
</comment>
<dbReference type="NCBIfam" id="TIGR00043">
    <property type="entry name" value="rRNA maturation RNase YbeY"/>
    <property type="match status" value="1"/>
</dbReference>
<dbReference type="Proteomes" id="UP001199750">
    <property type="component" value="Unassembled WGS sequence"/>
</dbReference>
<dbReference type="PROSITE" id="PS01306">
    <property type="entry name" value="UPF0054"/>
    <property type="match status" value="1"/>
</dbReference>
<evidence type="ECO:0000313" key="12">
    <source>
        <dbReference type="EMBL" id="RGY09859.1"/>
    </source>
</evidence>
<dbReference type="InterPro" id="IPR023091">
    <property type="entry name" value="MetalPrtase_cat_dom_sf_prd"/>
</dbReference>
<dbReference type="EMBL" id="QRYC01000011">
    <property type="protein sequence ID" value="RGU56281.1"/>
    <property type="molecule type" value="Genomic_DNA"/>
</dbReference>
<evidence type="ECO:0000313" key="13">
    <source>
        <dbReference type="Proteomes" id="UP000283426"/>
    </source>
</evidence>
<evidence type="ECO:0000313" key="8">
    <source>
        <dbReference type="EMBL" id="MCG4958398.1"/>
    </source>
</evidence>
<evidence type="ECO:0000256" key="4">
    <source>
        <dbReference type="ARBA" id="ARBA00022759"/>
    </source>
</evidence>
<reference evidence="13 14" key="1">
    <citation type="submission" date="2018-08" db="EMBL/GenBank/DDBJ databases">
        <title>A genome reference for cultivated species of the human gut microbiota.</title>
        <authorList>
            <person name="Zou Y."/>
            <person name="Xue W."/>
            <person name="Luo G."/>
        </authorList>
    </citation>
    <scope>NUCLEOTIDE SEQUENCE [LARGE SCALE GENOMIC DNA]</scope>
    <source>
        <strain evidence="11 13">AF14-6AC</strain>
        <strain evidence="10 14">AF16-14</strain>
        <strain evidence="12 15">OF03-11</strain>
    </source>
</reference>
<evidence type="ECO:0000313" key="15">
    <source>
        <dbReference type="Proteomes" id="UP000284434"/>
    </source>
</evidence>
<reference evidence="8" key="2">
    <citation type="submission" date="2022-01" db="EMBL/GenBank/DDBJ databases">
        <title>Collection of gut derived symbiotic bacterial strains cultured from healthy donors.</title>
        <authorList>
            <person name="Lin H."/>
            <person name="Kohout C."/>
            <person name="Waligurski E."/>
            <person name="Pamer E.G."/>
        </authorList>
    </citation>
    <scope>NUCLEOTIDE SEQUENCE</scope>
    <source>
        <strain evidence="8">DFI.1.149</strain>
    </source>
</reference>
<gene>
    <name evidence="7 10" type="primary">ybeY</name>
    <name evidence="11" type="ORF">DWW24_02585</name>
    <name evidence="10" type="ORF">DWW57_09705</name>
    <name evidence="12" type="ORF">DXA53_00750</name>
    <name evidence="8" type="ORF">L0P03_00815</name>
    <name evidence="9" type="ORF">PN645_03670</name>
</gene>
<dbReference type="InterPro" id="IPR020549">
    <property type="entry name" value="YbeY_CS"/>
</dbReference>
<evidence type="ECO:0000256" key="5">
    <source>
        <dbReference type="ARBA" id="ARBA00022801"/>
    </source>
</evidence>
<comment type="caution">
    <text evidence="10">The sequence shown here is derived from an EMBL/GenBank/DDBJ whole genome shotgun (WGS) entry which is preliminary data.</text>
</comment>
<dbReference type="GO" id="GO:0008270">
    <property type="term" value="F:zinc ion binding"/>
    <property type="evidence" value="ECO:0007669"/>
    <property type="project" value="UniProtKB-UniRule"/>
</dbReference>
<dbReference type="Proteomes" id="UP000283426">
    <property type="component" value="Unassembled WGS sequence"/>
</dbReference>
<dbReference type="EMBL" id="QRYW01000004">
    <property type="protein sequence ID" value="RGV30022.1"/>
    <property type="molecule type" value="Genomic_DNA"/>
</dbReference>
<comment type="similarity">
    <text evidence="1 7">Belongs to the endoribonuclease YbeY family.</text>
</comment>
<dbReference type="Proteomes" id="UP000284243">
    <property type="component" value="Unassembled WGS sequence"/>
</dbReference>
<dbReference type="GO" id="GO:0005737">
    <property type="term" value="C:cytoplasm"/>
    <property type="evidence" value="ECO:0007669"/>
    <property type="project" value="UniProtKB-SubCell"/>
</dbReference>
<feature type="binding site" evidence="7">
    <location>
        <position position="110"/>
    </location>
    <ligand>
        <name>Zn(2+)</name>
        <dbReference type="ChEBI" id="CHEBI:29105"/>
        <note>catalytic</note>
    </ligand>
</feature>
<comment type="cofactor">
    <cofactor evidence="7">
        <name>Zn(2+)</name>
        <dbReference type="ChEBI" id="CHEBI:29105"/>
    </cofactor>
    <text evidence="7">Binds 1 zinc ion.</text>
</comment>
<dbReference type="EC" id="3.1.-.-" evidence="7"/>
<dbReference type="AlphaFoldDB" id="A0A412TRK3"/>
<dbReference type="PANTHER" id="PTHR46986:SF1">
    <property type="entry name" value="ENDORIBONUCLEASE YBEY, CHLOROPLASTIC"/>
    <property type="match status" value="1"/>
</dbReference>
<evidence type="ECO:0000256" key="6">
    <source>
        <dbReference type="ARBA" id="ARBA00022833"/>
    </source>
</evidence>
<dbReference type="GO" id="GO:0004222">
    <property type="term" value="F:metalloendopeptidase activity"/>
    <property type="evidence" value="ECO:0007669"/>
    <property type="project" value="InterPro"/>
</dbReference>
<dbReference type="Proteomes" id="UP000284434">
    <property type="component" value="Unassembled WGS sequence"/>
</dbReference>
<dbReference type="SUPFAM" id="SSF55486">
    <property type="entry name" value="Metalloproteases ('zincins'), catalytic domain"/>
    <property type="match status" value="1"/>
</dbReference>
<dbReference type="EMBL" id="JAQMRD010000003">
    <property type="protein sequence ID" value="MDB9222102.1"/>
    <property type="molecule type" value="Genomic_DNA"/>
</dbReference>
<evidence type="ECO:0000313" key="10">
    <source>
        <dbReference type="EMBL" id="RGU56281.1"/>
    </source>
</evidence>
<evidence type="ECO:0000313" key="9">
    <source>
        <dbReference type="EMBL" id="MDB9222102.1"/>
    </source>
</evidence>
<keyword evidence="7" id="KW-0963">Cytoplasm</keyword>
<sequence>MKEILFYREGKADYPSFFSDKLICKWIEVIAGHYNKSVGAINFIFCDDDYILAVNRQYLKHDYYTDVITFDYCEGDVLSGDVFISLDTVKSNSEMFSTFFENEFCRVICHSVLHLIGFKDKTDVDSKEMRKNENICLDLLKTL</sequence>
<keyword evidence="7" id="KW-0698">rRNA processing</keyword>
<evidence type="ECO:0000313" key="14">
    <source>
        <dbReference type="Proteomes" id="UP000284243"/>
    </source>
</evidence>
<dbReference type="InterPro" id="IPR002036">
    <property type="entry name" value="YbeY"/>
</dbReference>
<dbReference type="HAMAP" id="MF_00009">
    <property type="entry name" value="Endoribonucl_YbeY"/>
    <property type="match status" value="1"/>
</dbReference>
<feature type="binding site" evidence="7">
    <location>
        <position position="114"/>
    </location>
    <ligand>
        <name>Zn(2+)</name>
        <dbReference type="ChEBI" id="CHEBI:29105"/>
        <note>catalytic</note>
    </ligand>
</feature>
<keyword evidence="4 7" id="KW-0255">Endonuclease</keyword>
<evidence type="ECO:0000256" key="3">
    <source>
        <dbReference type="ARBA" id="ARBA00022723"/>
    </source>
</evidence>
<evidence type="ECO:0000313" key="11">
    <source>
        <dbReference type="EMBL" id="RGV30022.1"/>
    </source>
</evidence>
<dbReference type="EMBL" id="QSCO01000001">
    <property type="protein sequence ID" value="RGY09859.1"/>
    <property type="molecule type" value="Genomic_DNA"/>
</dbReference>
<organism evidence="10 14">
    <name type="scientific">Odoribacter splanchnicus</name>
    <dbReference type="NCBI Taxonomy" id="28118"/>
    <lineage>
        <taxon>Bacteria</taxon>
        <taxon>Pseudomonadati</taxon>
        <taxon>Bacteroidota</taxon>
        <taxon>Bacteroidia</taxon>
        <taxon>Bacteroidales</taxon>
        <taxon>Odoribacteraceae</taxon>
        <taxon>Odoribacter</taxon>
    </lineage>
</organism>
<dbReference type="GO" id="GO:0004521">
    <property type="term" value="F:RNA endonuclease activity"/>
    <property type="evidence" value="ECO:0007669"/>
    <property type="project" value="UniProtKB-UniRule"/>
</dbReference>
<accession>A0A412TRK3</accession>
<dbReference type="GO" id="GO:0006364">
    <property type="term" value="P:rRNA processing"/>
    <property type="evidence" value="ECO:0007669"/>
    <property type="project" value="UniProtKB-UniRule"/>
</dbReference>
<comment type="function">
    <text evidence="7">Single strand-specific metallo-endoribonuclease involved in late-stage 70S ribosome quality control and in maturation of the 3' terminus of the 16S rRNA.</text>
</comment>
<evidence type="ECO:0000256" key="7">
    <source>
        <dbReference type="HAMAP-Rule" id="MF_00009"/>
    </source>
</evidence>
<name>A0A412TRK3_9BACT</name>
<keyword evidence="3 7" id="KW-0479">Metal-binding</keyword>
<dbReference type="Proteomes" id="UP001212263">
    <property type="component" value="Unassembled WGS sequence"/>
</dbReference>
<dbReference type="Gene3D" id="3.40.390.30">
    <property type="entry name" value="Metalloproteases ('zincins'), catalytic domain"/>
    <property type="match status" value="1"/>
</dbReference>
<dbReference type="EMBL" id="JAKNDN010000001">
    <property type="protein sequence ID" value="MCG4958398.1"/>
    <property type="molecule type" value="Genomic_DNA"/>
</dbReference>
<keyword evidence="5 7" id="KW-0378">Hydrolase</keyword>
<evidence type="ECO:0000256" key="2">
    <source>
        <dbReference type="ARBA" id="ARBA00022722"/>
    </source>
</evidence>
<dbReference type="PANTHER" id="PTHR46986">
    <property type="entry name" value="ENDORIBONUCLEASE YBEY, CHLOROPLASTIC"/>
    <property type="match status" value="1"/>
</dbReference>
<keyword evidence="7" id="KW-0690">Ribosome biogenesis</keyword>
<dbReference type="Pfam" id="PF02130">
    <property type="entry name" value="YbeY"/>
    <property type="match status" value="1"/>
</dbReference>
<protein>
    <recommendedName>
        <fullName evidence="7">Endoribonuclease YbeY</fullName>
        <ecNumber evidence="7">3.1.-.-</ecNumber>
    </recommendedName>
</protein>
<feature type="binding site" evidence="7">
    <location>
        <position position="120"/>
    </location>
    <ligand>
        <name>Zn(2+)</name>
        <dbReference type="ChEBI" id="CHEBI:29105"/>
        <note>catalytic</note>
    </ligand>
</feature>